<dbReference type="Proteomes" id="UP001144805">
    <property type="component" value="Unassembled WGS sequence"/>
</dbReference>
<dbReference type="AlphaFoldDB" id="A0A9X3IP36"/>
<keyword evidence="2" id="KW-1185">Reference proteome</keyword>
<dbReference type="InterPro" id="IPR003718">
    <property type="entry name" value="OsmC/Ohr_fam"/>
</dbReference>
<comment type="caution">
    <text evidence="1">The sequence shown here is derived from an EMBL/GenBank/DDBJ whole genome shotgun (WGS) entry which is preliminary data.</text>
</comment>
<dbReference type="InterPro" id="IPR036102">
    <property type="entry name" value="OsmC/Ohrsf"/>
</dbReference>
<accession>A0A9X3IP36</accession>
<dbReference type="EMBL" id="JAPKNK010000010">
    <property type="protein sequence ID" value="MCX5571550.1"/>
    <property type="molecule type" value="Genomic_DNA"/>
</dbReference>
<name>A0A9X3IP36_9HYPH</name>
<evidence type="ECO:0000313" key="1">
    <source>
        <dbReference type="EMBL" id="MCX5571550.1"/>
    </source>
</evidence>
<protein>
    <submittedName>
        <fullName evidence="1">OsmC family protein</fullName>
    </submittedName>
</protein>
<organism evidence="1 2">
    <name type="scientific">Kaistia nematophila</name>
    <dbReference type="NCBI Taxonomy" id="2994654"/>
    <lineage>
        <taxon>Bacteria</taxon>
        <taxon>Pseudomonadati</taxon>
        <taxon>Pseudomonadota</taxon>
        <taxon>Alphaproteobacteria</taxon>
        <taxon>Hyphomicrobiales</taxon>
        <taxon>Kaistiaceae</taxon>
        <taxon>Kaistia</taxon>
    </lineage>
</organism>
<evidence type="ECO:0000313" key="2">
    <source>
        <dbReference type="Proteomes" id="UP001144805"/>
    </source>
</evidence>
<dbReference type="Pfam" id="PF02566">
    <property type="entry name" value="OsmC"/>
    <property type="match status" value="1"/>
</dbReference>
<dbReference type="Gene3D" id="3.30.300.20">
    <property type="match status" value="1"/>
</dbReference>
<dbReference type="SUPFAM" id="SSF82784">
    <property type="entry name" value="OsmC-like"/>
    <property type="match status" value="1"/>
</dbReference>
<proteinExistence type="predicted"/>
<dbReference type="InterPro" id="IPR015946">
    <property type="entry name" value="KH_dom-like_a/b"/>
</dbReference>
<reference evidence="1" key="1">
    <citation type="submission" date="2022-11" db="EMBL/GenBank/DDBJ databases">
        <title>Biodiversity and phylogenetic relationships of bacteria.</title>
        <authorList>
            <person name="Machado R.A.R."/>
            <person name="Bhat A."/>
            <person name="Loulou A."/>
            <person name="Kallel S."/>
        </authorList>
    </citation>
    <scope>NUCLEOTIDE SEQUENCE</scope>
    <source>
        <strain evidence="1">K-TC2</strain>
    </source>
</reference>
<dbReference type="RefSeq" id="WP_266340504.1">
    <property type="nucleotide sequence ID" value="NZ_JAPKNK010000010.1"/>
</dbReference>
<sequence>MNATIRTRAVGATATATRDGLPEVTSETGGHLSVVTRPSAEGFNPLDLMSASLSACIVLSVQIAARREGWLDQIEQVSAKVIPEKAHDEPSRVERFVTTVTIEGPLDEAKKAHLIEAAETICTVSNTLRAGAAVTSS</sequence>
<gene>
    <name evidence="1" type="ORF">OSH07_20285</name>
</gene>